<evidence type="ECO:0000313" key="3">
    <source>
        <dbReference type="Proteomes" id="UP000663832"/>
    </source>
</evidence>
<sequence>MSYGVANPEPGLIYSWILTLANGLQVTNTTGAGLISLGWRQCTFMWQTLSANQYIENNFVTDSASDSYGSKRMDVVVWWPEASAQTVRNQVSLKLKNPQNVVLAQANTPQQVWQKITYVQPGNTLIPSGSYTIRIDVGTLQPTASNVRLFLTACTRPE</sequence>
<protein>
    <submittedName>
        <fullName evidence="1">Uncharacterized protein</fullName>
    </submittedName>
</protein>
<gene>
    <name evidence="1" type="ORF">BJG266_LOCUS19030</name>
    <name evidence="2" type="ORF">QVE165_LOCUS21677</name>
</gene>
<accession>A0A814L0I3</accession>
<keyword evidence="3" id="KW-1185">Reference proteome</keyword>
<dbReference type="EMBL" id="CAJNOM010000140">
    <property type="protein sequence ID" value="CAF1126235.1"/>
    <property type="molecule type" value="Genomic_DNA"/>
</dbReference>
<evidence type="ECO:0000313" key="2">
    <source>
        <dbReference type="EMBL" id="CAF1126235.1"/>
    </source>
</evidence>
<dbReference type="AlphaFoldDB" id="A0A814L0I3"/>
<reference evidence="1" key="1">
    <citation type="submission" date="2021-02" db="EMBL/GenBank/DDBJ databases">
        <authorList>
            <person name="Nowell W R."/>
        </authorList>
    </citation>
    <scope>NUCLEOTIDE SEQUENCE</scope>
</reference>
<comment type="caution">
    <text evidence="1">The sequence shown here is derived from an EMBL/GenBank/DDBJ whole genome shotgun (WGS) entry which is preliminary data.</text>
</comment>
<organism evidence="1 4">
    <name type="scientific">Adineta steineri</name>
    <dbReference type="NCBI Taxonomy" id="433720"/>
    <lineage>
        <taxon>Eukaryota</taxon>
        <taxon>Metazoa</taxon>
        <taxon>Spiralia</taxon>
        <taxon>Gnathifera</taxon>
        <taxon>Rotifera</taxon>
        <taxon>Eurotatoria</taxon>
        <taxon>Bdelloidea</taxon>
        <taxon>Adinetida</taxon>
        <taxon>Adinetidae</taxon>
        <taxon>Adineta</taxon>
    </lineage>
</organism>
<dbReference type="Proteomes" id="UP000663832">
    <property type="component" value="Unassembled WGS sequence"/>
</dbReference>
<name>A0A814L0I3_9BILA</name>
<evidence type="ECO:0000313" key="1">
    <source>
        <dbReference type="EMBL" id="CAF1058577.1"/>
    </source>
</evidence>
<dbReference type="Proteomes" id="UP000663877">
    <property type="component" value="Unassembled WGS sequence"/>
</dbReference>
<proteinExistence type="predicted"/>
<dbReference type="EMBL" id="CAJNOI010000100">
    <property type="protein sequence ID" value="CAF1058577.1"/>
    <property type="molecule type" value="Genomic_DNA"/>
</dbReference>
<evidence type="ECO:0000313" key="4">
    <source>
        <dbReference type="Proteomes" id="UP000663877"/>
    </source>
</evidence>